<evidence type="ECO:0000313" key="2">
    <source>
        <dbReference type="Proteomes" id="UP001497700"/>
    </source>
</evidence>
<proteinExistence type="predicted"/>
<dbReference type="EMBL" id="MU393488">
    <property type="protein sequence ID" value="KAI4864309.1"/>
    <property type="molecule type" value="Genomic_DNA"/>
</dbReference>
<gene>
    <name evidence="1" type="ORF">F4820DRAFT_470647</name>
</gene>
<dbReference type="Proteomes" id="UP001497700">
    <property type="component" value="Unassembled WGS sequence"/>
</dbReference>
<keyword evidence="2" id="KW-1185">Reference proteome</keyword>
<comment type="caution">
    <text evidence="1">The sequence shown here is derived from an EMBL/GenBank/DDBJ whole genome shotgun (WGS) entry which is preliminary data.</text>
</comment>
<accession>A0ACB9YXZ7</accession>
<protein>
    <submittedName>
        <fullName evidence="1">Uncharacterized protein</fullName>
    </submittedName>
</protein>
<name>A0ACB9YXZ7_9PEZI</name>
<evidence type="ECO:0000313" key="1">
    <source>
        <dbReference type="EMBL" id="KAI4864309.1"/>
    </source>
</evidence>
<organism evidence="1 2">
    <name type="scientific">Hypoxylon rubiginosum</name>
    <dbReference type="NCBI Taxonomy" id="110542"/>
    <lineage>
        <taxon>Eukaryota</taxon>
        <taxon>Fungi</taxon>
        <taxon>Dikarya</taxon>
        <taxon>Ascomycota</taxon>
        <taxon>Pezizomycotina</taxon>
        <taxon>Sordariomycetes</taxon>
        <taxon>Xylariomycetidae</taxon>
        <taxon>Xylariales</taxon>
        <taxon>Hypoxylaceae</taxon>
        <taxon>Hypoxylon</taxon>
    </lineage>
</organism>
<reference evidence="1 2" key="1">
    <citation type="journal article" date="2022" name="New Phytol.">
        <title>Ecological generalism drives hyperdiversity of secondary metabolite gene clusters in xylarialean endophytes.</title>
        <authorList>
            <person name="Franco M.E.E."/>
            <person name="Wisecaver J.H."/>
            <person name="Arnold A.E."/>
            <person name="Ju Y.M."/>
            <person name="Slot J.C."/>
            <person name="Ahrendt S."/>
            <person name="Moore L.P."/>
            <person name="Eastman K.E."/>
            <person name="Scott K."/>
            <person name="Konkel Z."/>
            <person name="Mondo S.J."/>
            <person name="Kuo A."/>
            <person name="Hayes R.D."/>
            <person name="Haridas S."/>
            <person name="Andreopoulos B."/>
            <person name="Riley R."/>
            <person name="LaButti K."/>
            <person name="Pangilinan J."/>
            <person name="Lipzen A."/>
            <person name="Amirebrahimi M."/>
            <person name="Yan J."/>
            <person name="Adam C."/>
            <person name="Keymanesh K."/>
            <person name="Ng V."/>
            <person name="Louie K."/>
            <person name="Northen T."/>
            <person name="Drula E."/>
            <person name="Henrissat B."/>
            <person name="Hsieh H.M."/>
            <person name="Youens-Clark K."/>
            <person name="Lutzoni F."/>
            <person name="Miadlikowska J."/>
            <person name="Eastwood D.C."/>
            <person name="Hamelin R.C."/>
            <person name="Grigoriev I.V."/>
            <person name="U'Ren J.M."/>
        </authorList>
    </citation>
    <scope>NUCLEOTIDE SEQUENCE [LARGE SCALE GENOMIC DNA]</scope>
    <source>
        <strain evidence="1 2">CBS 119005</strain>
    </source>
</reference>
<sequence>MHFNVLATAATAALTFGPASAVTIFNYRTGTCNGNSYKQCSDIGKFQCCDGSLIDKQVKSAKFIDLQMTSFGVICDGTDKVPCGPKVQSTMGLGSCIGAESGRGTMWGDCNYCRKRGVDGRDVLDIDQALKVASESQAFGVVAADVAGFLDKNKKPHQFNINGTVPEDVKEQFEHYIDADSLYEDLPENLKAYELKGNHRRGIMEYVD</sequence>